<keyword evidence="3" id="KW-1185">Reference proteome</keyword>
<dbReference type="OrthoDB" id="9826435at2"/>
<name>A0A369KEF3_9BACT</name>
<feature type="transmembrane region" description="Helical" evidence="1">
    <location>
        <begin position="176"/>
        <end position="193"/>
    </location>
</feature>
<reference evidence="2 3" key="1">
    <citation type="submission" date="2018-07" db="EMBL/GenBank/DDBJ databases">
        <title>Comparative genomics of the Candidatus Parilichlamydiaceae reveals evidence of convergent evolution and genome reduction in the phylum Chlamydiae.</title>
        <authorList>
            <person name="Taylor-Brown A."/>
            <person name="Polkinghorne A."/>
        </authorList>
    </citation>
    <scope>NUCLEOTIDE SEQUENCE [LARGE SCALE GENOMIC DNA]</scope>
    <source>
        <strain evidence="2 3">Hat2</strain>
    </source>
</reference>
<evidence type="ECO:0000256" key="1">
    <source>
        <dbReference type="SAM" id="Phobius"/>
    </source>
</evidence>
<evidence type="ECO:0000313" key="2">
    <source>
        <dbReference type="EMBL" id="RDB31830.1"/>
    </source>
</evidence>
<protein>
    <recommendedName>
        <fullName evidence="4">Transmembrane protein</fullName>
    </recommendedName>
</protein>
<sequence length="223" mass="24586">MLTEPSYALEEQAEQEKEEASLWAVLSQLYLDAGIHLLFSGLVLMLARPPSLRRFLSISFCLALWGCAFSFWLAQLSMQRAHSILEQELARIRVNRKQAKSDLRTIFAQLGEPAASQFVDIISTDDFTFVKLLLSGRHGLHPHSLPHPSQHALAGFCGSLIGSACVALSSIFRFPLALFPSALCIGGLGGYILGKAYRNDLLSSFVWMASIVEMIAAIIFLTE</sequence>
<accession>A0A369KEF3</accession>
<keyword evidence="1" id="KW-1133">Transmembrane helix</keyword>
<feature type="transmembrane region" description="Helical" evidence="1">
    <location>
        <begin position="205"/>
        <end position="222"/>
    </location>
</feature>
<feature type="transmembrane region" description="Helical" evidence="1">
    <location>
        <begin position="55"/>
        <end position="74"/>
    </location>
</feature>
<dbReference type="EMBL" id="QQBG01000007">
    <property type="protein sequence ID" value="RDB31830.1"/>
    <property type="molecule type" value="Genomic_DNA"/>
</dbReference>
<proteinExistence type="predicted"/>
<evidence type="ECO:0000313" key="3">
    <source>
        <dbReference type="Proteomes" id="UP000253816"/>
    </source>
</evidence>
<dbReference type="AlphaFoldDB" id="A0A369KEF3"/>
<feature type="transmembrane region" description="Helical" evidence="1">
    <location>
        <begin position="20"/>
        <end position="43"/>
    </location>
</feature>
<dbReference type="Proteomes" id="UP000253816">
    <property type="component" value="Unassembled WGS sequence"/>
</dbReference>
<gene>
    <name evidence="2" type="ORF">HAT2_00061</name>
</gene>
<evidence type="ECO:0008006" key="4">
    <source>
        <dbReference type="Google" id="ProtNLM"/>
    </source>
</evidence>
<organism evidence="2 3">
    <name type="scientific">Candidatus Similichlamydia laticola</name>
    <dbReference type="NCBI Taxonomy" id="2170265"/>
    <lineage>
        <taxon>Bacteria</taxon>
        <taxon>Pseudomonadati</taxon>
        <taxon>Chlamydiota</taxon>
        <taxon>Chlamydiia</taxon>
        <taxon>Parachlamydiales</taxon>
        <taxon>Candidatus Parilichlamydiaceae</taxon>
        <taxon>Candidatus Similichlamydia</taxon>
    </lineage>
</organism>
<comment type="caution">
    <text evidence="2">The sequence shown here is derived from an EMBL/GenBank/DDBJ whole genome shotgun (WGS) entry which is preliminary data.</text>
</comment>
<keyword evidence="1" id="KW-0812">Transmembrane</keyword>
<keyword evidence="1" id="KW-0472">Membrane</keyword>
<dbReference type="RefSeq" id="WP_114544077.1">
    <property type="nucleotide sequence ID" value="NZ_QQBG01000007.1"/>
</dbReference>